<proteinExistence type="predicted"/>
<gene>
    <name evidence="1" type="ORF">J2Z31_005356</name>
</gene>
<reference evidence="1 2" key="1">
    <citation type="submission" date="2021-03" db="EMBL/GenBank/DDBJ databases">
        <title>Genomic Encyclopedia of Type Strains, Phase IV (KMG-IV): sequencing the most valuable type-strain genomes for metagenomic binning, comparative biology and taxonomic classification.</title>
        <authorList>
            <person name="Goeker M."/>
        </authorList>
    </citation>
    <scope>NUCLEOTIDE SEQUENCE [LARGE SCALE GENOMIC DNA]</scope>
    <source>
        <strain evidence="1 2">DSM 13372</strain>
    </source>
</reference>
<comment type="caution">
    <text evidence="1">The sequence shown here is derived from an EMBL/GenBank/DDBJ whole genome shotgun (WGS) entry which is preliminary data.</text>
</comment>
<evidence type="ECO:0000313" key="2">
    <source>
        <dbReference type="Proteomes" id="UP000730739"/>
    </source>
</evidence>
<keyword evidence="2" id="KW-1185">Reference proteome</keyword>
<accession>A0ABS4R922</accession>
<organism evidence="1 2">
    <name type="scientific">Sinorhizobium kostiense</name>
    <dbReference type="NCBI Taxonomy" id="76747"/>
    <lineage>
        <taxon>Bacteria</taxon>
        <taxon>Pseudomonadati</taxon>
        <taxon>Pseudomonadota</taxon>
        <taxon>Alphaproteobacteria</taxon>
        <taxon>Hyphomicrobiales</taxon>
        <taxon>Rhizobiaceae</taxon>
        <taxon>Sinorhizobium/Ensifer group</taxon>
        <taxon>Sinorhizobium</taxon>
    </lineage>
</organism>
<name>A0ABS4R922_9HYPH</name>
<protein>
    <recommendedName>
        <fullName evidence="3">Transposase</fullName>
    </recommendedName>
</protein>
<sequence>MEGIGIIVMAVRCRKPPRSIIDWIGRINFSF</sequence>
<evidence type="ECO:0008006" key="3">
    <source>
        <dbReference type="Google" id="ProtNLM"/>
    </source>
</evidence>
<evidence type="ECO:0000313" key="1">
    <source>
        <dbReference type="EMBL" id="MBP2238815.1"/>
    </source>
</evidence>
<dbReference type="Proteomes" id="UP000730739">
    <property type="component" value="Unassembled WGS sequence"/>
</dbReference>
<dbReference type="EMBL" id="JAGILA010000009">
    <property type="protein sequence ID" value="MBP2238815.1"/>
    <property type="molecule type" value="Genomic_DNA"/>
</dbReference>